<feature type="transmembrane region" description="Helical" evidence="1">
    <location>
        <begin position="90"/>
        <end position="111"/>
    </location>
</feature>
<feature type="domain" description="EamA" evidence="2">
    <location>
        <begin position="147"/>
        <end position="278"/>
    </location>
</feature>
<dbReference type="GO" id="GO:0016020">
    <property type="term" value="C:membrane"/>
    <property type="evidence" value="ECO:0007669"/>
    <property type="project" value="InterPro"/>
</dbReference>
<keyword evidence="1" id="KW-1133">Transmembrane helix</keyword>
<proteinExistence type="predicted"/>
<dbReference type="AlphaFoldDB" id="A0A160TQG6"/>
<dbReference type="Gene3D" id="1.10.3730.20">
    <property type="match status" value="1"/>
</dbReference>
<keyword evidence="1" id="KW-0472">Membrane</keyword>
<feature type="transmembrane region" description="Helical" evidence="1">
    <location>
        <begin position="176"/>
        <end position="194"/>
    </location>
</feature>
<dbReference type="Pfam" id="PF00892">
    <property type="entry name" value="EamA"/>
    <property type="match status" value="2"/>
</dbReference>
<evidence type="ECO:0000313" key="3">
    <source>
        <dbReference type="EMBL" id="CUS50024.1"/>
    </source>
</evidence>
<feature type="transmembrane region" description="Helical" evidence="1">
    <location>
        <begin position="117"/>
        <end position="135"/>
    </location>
</feature>
<evidence type="ECO:0000256" key="1">
    <source>
        <dbReference type="SAM" id="Phobius"/>
    </source>
</evidence>
<keyword evidence="1" id="KW-0812">Transmembrane</keyword>
<feature type="transmembrane region" description="Helical" evidence="1">
    <location>
        <begin position="59"/>
        <end position="81"/>
    </location>
</feature>
<name>A0A160TQG6_9ZZZZ</name>
<gene>
    <name evidence="3" type="ORF">MGWOODY_XGa1731</name>
</gene>
<feature type="domain" description="EamA" evidence="2">
    <location>
        <begin position="5"/>
        <end position="131"/>
    </location>
</feature>
<feature type="transmembrane region" description="Helical" evidence="1">
    <location>
        <begin position="234"/>
        <end position="255"/>
    </location>
</feature>
<organism evidence="3">
    <name type="scientific">hydrothermal vent metagenome</name>
    <dbReference type="NCBI Taxonomy" id="652676"/>
    <lineage>
        <taxon>unclassified sequences</taxon>
        <taxon>metagenomes</taxon>
        <taxon>ecological metagenomes</taxon>
    </lineage>
</organism>
<sequence length="280" mass="29859">MPEEVFFALFSLVFLGVSDFLYKWGQRFELRGASFMLFQNMAYIPTAIALAVYRQELDFSIGLGYGFLNGMLAFVAFLLVLKSLKHGDALALVPVVRLNFAVTAVLTVSFLGEQLNWVKGAALGLAALAILTNGAGYASAARQRKPFFMALMAMILFGCIGLFYKLGLAAGATPGALVVAQSFGALSLALPFAIRSGDNILVRGVHCWLPLLCGALIASSYVAVGIAFSYGDAVVVAPIAQLSFVLTGLLAILFLKEKLHSRKAISIICAILAVLVFSNT</sequence>
<protein>
    <recommendedName>
        <fullName evidence="2">EamA domain-containing protein</fullName>
    </recommendedName>
</protein>
<feature type="transmembrane region" description="Helical" evidence="1">
    <location>
        <begin position="147"/>
        <end position="164"/>
    </location>
</feature>
<dbReference type="EMBL" id="CZRL01000009">
    <property type="protein sequence ID" value="CUS50024.1"/>
    <property type="molecule type" value="Genomic_DNA"/>
</dbReference>
<dbReference type="SUPFAM" id="SSF103481">
    <property type="entry name" value="Multidrug resistance efflux transporter EmrE"/>
    <property type="match status" value="1"/>
</dbReference>
<dbReference type="InterPro" id="IPR000620">
    <property type="entry name" value="EamA_dom"/>
</dbReference>
<reference evidence="3" key="1">
    <citation type="submission" date="2015-10" db="EMBL/GenBank/DDBJ databases">
        <authorList>
            <person name="Gilbert D.G."/>
        </authorList>
    </citation>
    <scope>NUCLEOTIDE SEQUENCE</scope>
</reference>
<feature type="transmembrane region" description="Helical" evidence="1">
    <location>
        <begin position="206"/>
        <end position="228"/>
    </location>
</feature>
<dbReference type="InterPro" id="IPR037185">
    <property type="entry name" value="EmrE-like"/>
</dbReference>
<accession>A0A160TQG6</accession>
<evidence type="ECO:0000259" key="2">
    <source>
        <dbReference type="Pfam" id="PF00892"/>
    </source>
</evidence>
<feature type="transmembrane region" description="Helical" evidence="1">
    <location>
        <begin position="6"/>
        <end position="22"/>
    </location>
</feature>
<feature type="transmembrane region" description="Helical" evidence="1">
    <location>
        <begin position="34"/>
        <end position="53"/>
    </location>
</feature>